<dbReference type="Pfam" id="PF02540">
    <property type="entry name" value="NAD_synthase"/>
    <property type="match status" value="1"/>
</dbReference>
<sequence length="374" mass="44291">MTKEYKMCNRCVMDTSDPDITFDENGYCNHCNKALKVLSEPPVGLPKEEKQRALNEVVERIKNDGKGKQYDCIIGVSGGVDSTYVAYLVKKLGLRPLAVHLDNGWNSELSVQNIENTLKILDIELYTYVLDWDEFKDIQKSFLKAGVPDLEIPTDHAINALLYQIAYKYDIKYILNGSNVETEQIGVHSWSNGHYDWRYIELIQKKFGKQKFRTFPHITPLKLIKWNFIKNIRRVRILDYVEYKKENVLNVLEKELTYKRYSKKHGESTYTYFIQNYILPKRFEFDKRKMHFSSLICSGQMTREEAIYELSKPLMAENEISELIEYVCDKFEITKEEFGRYMNLPVKTYFDYPSYNTHPIYRTLRELYKKIISY</sequence>
<dbReference type="InterPro" id="IPR022310">
    <property type="entry name" value="NAD/GMP_synthase"/>
</dbReference>
<dbReference type="RefSeq" id="WP_209590927.1">
    <property type="nucleotide sequence ID" value="NZ_JAGGMV010000002.1"/>
</dbReference>
<protein>
    <submittedName>
        <fullName evidence="2">N-acetyl sugar amidotransferase</fullName>
    </submittedName>
</protein>
<name>A0A8J7S124_METVO</name>
<dbReference type="Gene3D" id="3.40.50.620">
    <property type="entry name" value="HUPs"/>
    <property type="match status" value="1"/>
</dbReference>
<dbReference type="InterPro" id="IPR020022">
    <property type="entry name" value="N-acetyl_sugar_amidoTrfase"/>
</dbReference>
<gene>
    <name evidence="2" type="ORF">J3E07_000852</name>
</gene>
<organism evidence="2 3">
    <name type="scientific">Methanococcus voltae</name>
    <dbReference type="NCBI Taxonomy" id="2188"/>
    <lineage>
        <taxon>Archaea</taxon>
        <taxon>Methanobacteriati</taxon>
        <taxon>Methanobacteriota</taxon>
        <taxon>Methanomada group</taxon>
        <taxon>Methanococci</taxon>
        <taxon>Methanococcales</taxon>
        <taxon>Methanococcaceae</taxon>
        <taxon>Methanococcus</taxon>
    </lineage>
</organism>
<dbReference type="AlphaFoldDB" id="A0A8J7S124"/>
<evidence type="ECO:0000259" key="1">
    <source>
        <dbReference type="Pfam" id="PF02540"/>
    </source>
</evidence>
<dbReference type="NCBIfam" id="TIGR03573">
    <property type="entry name" value="WbuX"/>
    <property type="match status" value="1"/>
</dbReference>
<evidence type="ECO:0000313" key="3">
    <source>
        <dbReference type="Proteomes" id="UP000740329"/>
    </source>
</evidence>
<dbReference type="InterPro" id="IPR014729">
    <property type="entry name" value="Rossmann-like_a/b/a_fold"/>
</dbReference>
<reference evidence="2" key="1">
    <citation type="submission" date="2021-03" db="EMBL/GenBank/DDBJ databases">
        <title>Genomic Encyclopedia of Type Strains, Phase IV (KMG-V): Genome sequencing to study the core and pangenomes of soil and plant-associated prokaryotes.</title>
        <authorList>
            <person name="Whitman W."/>
        </authorList>
    </citation>
    <scope>NUCLEOTIDE SEQUENCE</scope>
    <source>
        <strain evidence="2">C4</strain>
    </source>
</reference>
<feature type="domain" description="NAD/GMP synthase" evidence="1">
    <location>
        <begin position="70"/>
        <end position="128"/>
    </location>
</feature>
<dbReference type="GO" id="GO:0006163">
    <property type="term" value="P:purine nucleotide metabolic process"/>
    <property type="evidence" value="ECO:0007669"/>
    <property type="project" value="UniProtKB-ARBA"/>
</dbReference>
<evidence type="ECO:0000313" key="2">
    <source>
        <dbReference type="EMBL" id="MBP2201440.1"/>
    </source>
</evidence>
<dbReference type="SUPFAM" id="SSF52402">
    <property type="entry name" value="Adenine nucleotide alpha hydrolases-like"/>
    <property type="match status" value="1"/>
</dbReference>
<dbReference type="Proteomes" id="UP000740329">
    <property type="component" value="Unassembled WGS sequence"/>
</dbReference>
<dbReference type="EMBL" id="JAGGMV010000002">
    <property type="protein sequence ID" value="MBP2201440.1"/>
    <property type="molecule type" value="Genomic_DNA"/>
</dbReference>
<accession>A0A8J7S124</accession>
<proteinExistence type="predicted"/>
<comment type="caution">
    <text evidence="2">The sequence shown here is derived from an EMBL/GenBank/DDBJ whole genome shotgun (WGS) entry which is preliminary data.</text>
</comment>